<comment type="cofactor">
    <cofactor evidence="15">
        <name>Mg(2+)</name>
        <dbReference type="ChEBI" id="CHEBI:18420"/>
    </cofactor>
    <text evidence="15">Binds 2 magnesium ions per tetramer.</text>
</comment>
<keyword evidence="9 15" id="KW-0067">ATP-binding</keyword>
<evidence type="ECO:0000256" key="5">
    <source>
        <dbReference type="ARBA" id="ARBA00022555"/>
    </source>
</evidence>
<evidence type="ECO:0000313" key="21">
    <source>
        <dbReference type="Proteomes" id="UP001241747"/>
    </source>
</evidence>
<dbReference type="PROSITE" id="PS50886">
    <property type="entry name" value="TRBD"/>
    <property type="match status" value="1"/>
</dbReference>
<dbReference type="Pfam" id="PF01588">
    <property type="entry name" value="tRNA_bind"/>
    <property type="match status" value="1"/>
</dbReference>
<protein>
    <recommendedName>
        <fullName evidence="15">Phenylalanine--tRNA ligase beta subunit</fullName>
        <ecNumber evidence="15">6.1.1.20</ecNumber>
    </recommendedName>
    <alternativeName>
        <fullName evidence="15">Phenylalanyl-tRNA synthetase beta subunit</fullName>
        <shortName evidence="15">PheRS</shortName>
    </alternativeName>
</protein>
<comment type="subunit">
    <text evidence="3 15">Tetramer of two alpha and two beta subunits.</text>
</comment>
<dbReference type="InterPro" id="IPR005146">
    <property type="entry name" value="B3/B4_tRNA-bd"/>
</dbReference>
<reference evidence="20 21" key="1">
    <citation type="submission" date="2023-07" db="EMBL/GenBank/DDBJ databases">
        <title>Genomic Encyclopedia of Type Strains, Phase IV (KMG-IV): sequencing the most valuable type-strain genomes for metagenomic binning, comparative biology and taxonomic classification.</title>
        <authorList>
            <person name="Goeker M."/>
        </authorList>
    </citation>
    <scope>NUCLEOTIDE SEQUENCE [LARGE SCALE GENOMIC DNA]</scope>
    <source>
        <strain evidence="20 21">DSM 3770</strain>
    </source>
</reference>
<dbReference type="InterPro" id="IPR009061">
    <property type="entry name" value="DNA-bd_dom_put_sf"/>
</dbReference>
<feature type="binding site" evidence="15">
    <location>
        <position position="464"/>
    </location>
    <ligand>
        <name>Mg(2+)</name>
        <dbReference type="ChEBI" id="CHEBI:18420"/>
        <note>shared with alpha subunit</note>
    </ligand>
</feature>
<evidence type="ECO:0000256" key="8">
    <source>
        <dbReference type="ARBA" id="ARBA00022741"/>
    </source>
</evidence>
<dbReference type="CDD" id="cd02796">
    <property type="entry name" value="tRNA_bind_bactPheRS"/>
    <property type="match status" value="1"/>
</dbReference>
<keyword evidence="5 16" id="KW-0820">tRNA-binding</keyword>
<sequence length="804" mass="85147">MKFTYSWLKEHLEPSASFEEIVERLSLIGLEVEGVEDKAKDLSAFVVGEILTAVKHPNADKLQVCSVSIGSGDPIQVVCGAPNARAGLKTVFAAPGTVIPTNGMQLKIGKIRDVESRGMLCSARELGLSEEHDGIMELPPDAPAGAPFAQVIGLDDPVVEIAVTPNRADCLGVAGVARDLAAAGLGELMNPRIKPVEGAFPSPVTVRLDFGDTPALCPAFALRVIRGVKNGPSPQWMQDKLRAIGLRPINALVDVTNFMTFDRNRPLHVFDAKKVTGELVVRRAKAGETLLALDGKTYTLDDTMCVIADDTGVESLAGVMGGEDSGCDESTTDVVIESALWAPINIAQTGRKLGLNSDARFRFERGIDPAFTLPGLDLATHLILDICGGEPSQMVLAGAIPDTTRTIAFPLAEVKRLTGLDASEQEIRDVLAALGFAVSGDAPVLQVVPPSWRGDIEGKADLVEEVVRILGLERVPATELPRGADARKPILTPLQRRSRKARRALAARGLVEAVTWSFVSHAEAELFGGGAASVALSNPIAAELSDMRPSLLPGLIRAAKTNADRGFADTALFEVGQTFAGDQPTDQRQCASGVRHGTAKPFGAGRHWSGAAGNVDVFDAKADALAALAACNAPVANLQVTADAPSWYHPGRSGSLRLGSNAMAHFGEVHPAVLEALDVDGPVVAFEIVLDKIPEPKAKPTKVKPQIDFSAFQPVTRDFAFLVDRTVAAADILKAAQGVDKKLITTVGVFDLYEGKGIEADKKSVAVEVTLQPRERTLTDKEIEEVAGKIVAEVTKKTGASLRA</sequence>
<dbReference type="Proteomes" id="UP001241747">
    <property type="component" value="Unassembled WGS sequence"/>
</dbReference>
<comment type="subcellular location">
    <subcellularLocation>
        <location evidence="1 15">Cytoplasm</location>
    </subcellularLocation>
</comment>
<dbReference type="PANTHER" id="PTHR10947:SF0">
    <property type="entry name" value="PHENYLALANINE--TRNA LIGASE BETA SUBUNIT"/>
    <property type="match status" value="1"/>
</dbReference>
<dbReference type="HAMAP" id="MF_00283">
    <property type="entry name" value="Phe_tRNA_synth_beta1"/>
    <property type="match status" value="1"/>
</dbReference>
<dbReference type="InterPro" id="IPR005147">
    <property type="entry name" value="tRNA_synthase_B5-dom"/>
</dbReference>
<dbReference type="InterPro" id="IPR020825">
    <property type="entry name" value="Phe-tRNA_synthase-like_B3/B4"/>
</dbReference>
<proteinExistence type="inferred from homology"/>
<feature type="binding site" evidence="15">
    <location>
        <position position="461"/>
    </location>
    <ligand>
        <name>Mg(2+)</name>
        <dbReference type="ChEBI" id="CHEBI:18420"/>
        <note>shared with alpha subunit</note>
    </ligand>
</feature>
<dbReference type="NCBIfam" id="NF045760">
    <property type="entry name" value="YtpR"/>
    <property type="match status" value="1"/>
</dbReference>
<dbReference type="SUPFAM" id="SSF46955">
    <property type="entry name" value="Putative DNA-binding domain"/>
    <property type="match status" value="1"/>
</dbReference>
<dbReference type="SUPFAM" id="SSF55681">
    <property type="entry name" value="Class II aaRS and biotin synthetases"/>
    <property type="match status" value="1"/>
</dbReference>
<dbReference type="Gene3D" id="3.30.930.10">
    <property type="entry name" value="Bira Bifunctional Protein, Domain 2"/>
    <property type="match status" value="1"/>
</dbReference>
<feature type="domain" description="TRNA-binding" evidence="17">
    <location>
        <begin position="39"/>
        <end position="149"/>
    </location>
</feature>
<evidence type="ECO:0000259" key="18">
    <source>
        <dbReference type="PROSITE" id="PS51447"/>
    </source>
</evidence>
<feature type="domain" description="B5" evidence="19">
    <location>
        <begin position="402"/>
        <end position="477"/>
    </location>
</feature>
<evidence type="ECO:0000256" key="7">
    <source>
        <dbReference type="ARBA" id="ARBA00022723"/>
    </source>
</evidence>
<keyword evidence="6 15" id="KW-0436">Ligase</keyword>
<dbReference type="InterPro" id="IPR005121">
    <property type="entry name" value="Fdx_antiC-bd"/>
</dbReference>
<dbReference type="PANTHER" id="PTHR10947">
    <property type="entry name" value="PHENYLALANYL-TRNA SYNTHETASE BETA CHAIN AND LEUCINE-RICH REPEAT-CONTAINING PROTEIN 47"/>
    <property type="match status" value="1"/>
</dbReference>
<dbReference type="InterPro" id="IPR033714">
    <property type="entry name" value="tRNA_bind_bactPheRS"/>
</dbReference>
<dbReference type="InterPro" id="IPR045864">
    <property type="entry name" value="aa-tRNA-synth_II/BPL/LPL"/>
</dbReference>
<feature type="binding site" evidence="15">
    <location>
        <position position="455"/>
    </location>
    <ligand>
        <name>Mg(2+)</name>
        <dbReference type="ChEBI" id="CHEBI:18420"/>
        <note>shared with alpha subunit</note>
    </ligand>
</feature>
<dbReference type="NCBIfam" id="TIGR00472">
    <property type="entry name" value="pheT_bact"/>
    <property type="match status" value="1"/>
</dbReference>
<organism evidence="20 21">
    <name type="scientific">Xanthobacter agilis</name>
    <dbReference type="NCBI Taxonomy" id="47492"/>
    <lineage>
        <taxon>Bacteria</taxon>
        <taxon>Pseudomonadati</taxon>
        <taxon>Pseudomonadota</taxon>
        <taxon>Alphaproteobacteria</taxon>
        <taxon>Hyphomicrobiales</taxon>
        <taxon>Xanthobacteraceae</taxon>
        <taxon>Xanthobacter</taxon>
    </lineage>
</organism>
<dbReference type="InterPro" id="IPR012340">
    <property type="entry name" value="NA-bd_OB-fold"/>
</dbReference>
<name>A0ABU0L8Y2_XANAG</name>
<comment type="caution">
    <text evidence="20">The sequence shown here is derived from an EMBL/GenBank/DDBJ whole genome shotgun (WGS) entry which is preliminary data.</text>
</comment>
<evidence type="ECO:0000256" key="16">
    <source>
        <dbReference type="PROSITE-ProRule" id="PRU00209"/>
    </source>
</evidence>
<evidence type="ECO:0000313" key="20">
    <source>
        <dbReference type="EMBL" id="MDQ0503575.1"/>
    </source>
</evidence>
<keyword evidence="7 15" id="KW-0479">Metal-binding</keyword>
<dbReference type="Gene3D" id="3.30.70.380">
    <property type="entry name" value="Ferrodoxin-fold anticodon-binding domain"/>
    <property type="match status" value="1"/>
</dbReference>
<comment type="similarity">
    <text evidence="2 15">Belongs to the phenylalanyl-tRNA synthetase beta subunit family. Type 1 subfamily.</text>
</comment>
<dbReference type="Pfam" id="PF03484">
    <property type="entry name" value="B5"/>
    <property type="match status" value="1"/>
</dbReference>
<dbReference type="EMBL" id="JAUSVY010000001">
    <property type="protein sequence ID" value="MDQ0503575.1"/>
    <property type="molecule type" value="Genomic_DNA"/>
</dbReference>
<evidence type="ECO:0000259" key="17">
    <source>
        <dbReference type="PROSITE" id="PS50886"/>
    </source>
</evidence>
<accession>A0ABU0L8Y2</accession>
<keyword evidence="12 15" id="KW-0648">Protein biosynthesis</keyword>
<evidence type="ECO:0000256" key="6">
    <source>
        <dbReference type="ARBA" id="ARBA00022598"/>
    </source>
</evidence>
<gene>
    <name evidence="15" type="primary">pheT</name>
    <name evidence="20" type="ORF">QOZ94_000345</name>
</gene>
<dbReference type="InterPro" id="IPR045060">
    <property type="entry name" value="Phe-tRNA-ligase_IIc_bsu"/>
</dbReference>
<evidence type="ECO:0000256" key="9">
    <source>
        <dbReference type="ARBA" id="ARBA00022840"/>
    </source>
</evidence>
<evidence type="ECO:0000256" key="3">
    <source>
        <dbReference type="ARBA" id="ARBA00011209"/>
    </source>
</evidence>
<feature type="domain" description="FDX-ACB" evidence="18">
    <location>
        <begin position="710"/>
        <end position="803"/>
    </location>
</feature>
<comment type="catalytic activity">
    <reaction evidence="14 15">
        <text>tRNA(Phe) + L-phenylalanine + ATP = L-phenylalanyl-tRNA(Phe) + AMP + diphosphate + H(+)</text>
        <dbReference type="Rhea" id="RHEA:19413"/>
        <dbReference type="Rhea" id="RHEA-COMP:9668"/>
        <dbReference type="Rhea" id="RHEA-COMP:9699"/>
        <dbReference type="ChEBI" id="CHEBI:15378"/>
        <dbReference type="ChEBI" id="CHEBI:30616"/>
        <dbReference type="ChEBI" id="CHEBI:33019"/>
        <dbReference type="ChEBI" id="CHEBI:58095"/>
        <dbReference type="ChEBI" id="CHEBI:78442"/>
        <dbReference type="ChEBI" id="CHEBI:78531"/>
        <dbReference type="ChEBI" id="CHEBI:456215"/>
        <dbReference type="EC" id="6.1.1.20"/>
    </reaction>
</comment>
<evidence type="ECO:0000256" key="12">
    <source>
        <dbReference type="ARBA" id="ARBA00022917"/>
    </source>
</evidence>
<evidence type="ECO:0000256" key="15">
    <source>
        <dbReference type="HAMAP-Rule" id="MF_00283"/>
    </source>
</evidence>
<dbReference type="SUPFAM" id="SSF56037">
    <property type="entry name" value="PheT/TilS domain"/>
    <property type="match status" value="1"/>
</dbReference>
<dbReference type="EC" id="6.1.1.20" evidence="15"/>
<evidence type="ECO:0000259" key="19">
    <source>
        <dbReference type="PROSITE" id="PS51483"/>
    </source>
</evidence>
<evidence type="ECO:0000256" key="14">
    <source>
        <dbReference type="ARBA" id="ARBA00049255"/>
    </source>
</evidence>
<evidence type="ECO:0000256" key="13">
    <source>
        <dbReference type="ARBA" id="ARBA00023146"/>
    </source>
</evidence>
<dbReference type="CDD" id="cd00769">
    <property type="entry name" value="PheRS_beta_core"/>
    <property type="match status" value="1"/>
</dbReference>
<dbReference type="Pfam" id="PF03147">
    <property type="entry name" value="FDX-ACB"/>
    <property type="match status" value="1"/>
</dbReference>
<dbReference type="GO" id="GO:0004826">
    <property type="term" value="F:phenylalanine-tRNA ligase activity"/>
    <property type="evidence" value="ECO:0007669"/>
    <property type="project" value="UniProtKB-EC"/>
</dbReference>
<keyword evidence="4 15" id="KW-0963">Cytoplasm</keyword>
<evidence type="ECO:0000256" key="11">
    <source>
        <dbReference type="ARBA" id="ARBA00022884"/>
    </source>
</evidence>
<dbReference type="Pfam" id="PF17759">
    <property type="entry name" value="tRNA_synthFbeta"/>
    <property type="match status" value="1"/>
</dbReference>
<dbReference type="SMART" id="SM00874">
    <property type="entry name" value="B5"/>
    <property type="match status" value="1"/>
</dbReference>
<keyword evidence="8 15" id="KW-0547">Nucleotide-binding</keyword>
<dbReference type="SMART" id="SM00873">
    <property type="entry name" value="B3_4"/>
    <property type="match status" value="1"/>
</dbReference>
<keyword evidence="13 15" id="KW-0030">Aminoacyl-tRNA synthetase</keyword>
<dbReference type="PROSITE" id="PS51483">
    <property type="entry name" value="B5"/>
    <property type="match status" value="1"/>
</dbReference>
<dbReference type="SUPFAM" id="SSF50249">
    <property type="entry name" value="Nucleic acid-binding proteins"/>
    <property type="match status" value="1"/>
</dbReference>
<dbReference type="InterPro" id="IPR004532">
    <property type="entry name" value="Phe-tRNA-ligase_IIc_bsu_bact"/>
</dbReference>
<evidence type="ECO:0000256" key="1">
    <source>
        <dbReference type="ARBA" id="ARBA00004496"/>
    </source>
</evidence>
<evidence type="ECO:0000256" key="4">
    <source>
        <dbReference type="ARBA" id="ARBA00022490"/>
    </source>
</evidence>
<dbReference type="RefSeq" id="WP_237346204.1">
    <property type="nucleotide sequence ID" value="NZ_JABWGX010000016.1"/>
</dbReference>
<dbReference type="InterPro" id="IPR041616">
    <property type="entry name" value="PheRS_beta_core"/>
</dbReference>
<evidence type="ECO:0000256" key="10">
    <source>
        <dbReference type="ARBA" id="ARBA00022842"/>
    </source>
</evidence>
<dbReference type="Pfam" id="PF03483">
    <property type="entry name" value="B3_4"/>
    <property type="match status" value="1"/>
</dbReference>
<keyword evidence="21" id="KW-1185">Reference proteome</keyword>
<dbReference type="SMART" id="SM00896">
    <property type="entry name" value="FDX-ACB"/>
    <property type="match status" value="1"/>
</dbReference>
<dbReference type="InterPro" id="IPR036690">
    <property type="entry name" value="Fdx_antiC-bd_sf"/>
</dbReference>
<dbReference type="Gene3D" id="3.50.40.10">
    <property type="entry name" value="Phenylalanyl-trna Synthetase, Chain B, domain 3"/>
    <property type="match status" value="1"/>
</dbReference>
<dbReference type="SUPFAM" id="SSF54991">
    <property type="entry name" value="Anticodon-binding domain of PheRS"/>
    <property type="match status" value="1"/>
</dbReference>
<dbReference type="PROSITE" id="PS51447">
    <property type="entry name" value="FDX_ACB"/>
    <property type="match status" value="1"/>
</dbReference>
<keyword evidence="11 16" id="KW-0694">RNA-binding</keyword>
<dbReference type="Gene3D" id="3.30.56.10">
    <property type="match status" value="2"/>
</dbReference>
<keyword evidence="10 15" id="KW-0460">Magnesium</keyword>
<evidence type="ECO:0000256" key="2">
    <source>
        <dbReference type="ARBA" id="ARBA00008653"/>
    </source>
</evidence>
<feature type="binding site" evidence="15">
    <location>
        <position position="465"/>
    </location>
    <ligand>
        <name>Mg(2+)</name>
        <dbReference type="ChEBI" id="CHEBI:18420"/>
        <note>shared with alpha subunit</note>
    </ligand>
</feature>
<dbReference type="Gene3D" id="2.40.50.140">
    <property type="entry name" value="Nucleic acid-binding proteins"/>
    <property type="match status" value="1"/>
</dbReference>
<dbReference type="InterPro" id="IPR002547">
    <property type="entry name" value="tRNA-bd_dom"/>
</dbReference>